<protein>
    <submittedName>
        <fullName evidence="2">Uncharacterized protein</fullName>
    </submittedName>
</protein>
<accession>A0A3M7RUB3</accession>
<feature type="region of interest" description="Disordered" evidence="1">
    <location>
        <begin position="80"/>
        <end position="105"/>
    </location>
</feature>
<proteinExistence type="predicted"/>
<feature type="compositionally biased region" description="Basic residues" evidence="1">
    <location>
        <begin position="259"/>
        <end position="276"/>
    </location>
</feature>
<dbReference type="EMBL" id="REGN01002641">
    <property type="protein sequence ID" value="RNA26907.1"/>
    <property type="molecule type" value="Genomic_DNA"/>
</dbReference>
<feature type="compositionally biased region" description="Polar residues" evidence="1">
    <location>
        <begin position="288"/>
        <end position="301"/>
    </location>
</feature>
<dbReference type="Proteomes" id="UP000276133">
    <property type="component" value="Unassembled WGS sequence"/>
</dbReference>
<sequence length="312" mass="35210">MSALVFLIRKNKRDDLIFNNFKALSNGSVTPNKFIISSSSCGLDPSAITQDWLTKTSSDLRLLTEIPSNYTKPNLLPPIFPNKTVASSNENDEEKKAPRKFDGIRPNLDLDNLDATIDESTIENLNEKPKKKKSKKKQLMEDKLCLNGVQERTESELNESSAYKLVNMIGNTDVKEMPVNPFDFIWNTKSLMPRDEDGRIVLSEEEIQKMTRNKSILGARVDASDKLQKISINELVLHTSSVAETENNQENQIEENKTSKKTSKKKKDKKQSSKAKKTSEKACDDSTFLVTETNSNDTSEINMPEVDINSQE</sequence>
<dbReference type="AlphaFoldDB" id="A0A3M7RUB3"/>
<comment type="caution">
    <text evidence="2">The sequence shown here is derived from an EMBL/GenBank/DDBJ whole genome shotgun (WGS) entry which is preliminary data.</text>
</comment>
<reference evidence="2 3" key="1">
    <citation type="journal article" date="2018" name="Sci. Rep.">
        <title>Genomic signatures of local adaptation to the degree of environmental predictability in rotifers.</title>
        <authorList>
            <person name="Franch-Gras L."/>
            <person name="Hahn C."/>
            <person name="Garcia-Roger E.M."/>
            <person name="Carmona M.J."/>
            <person name="Serra M."/>
            <person name="Gomez A."/>
        </authorList>
    </citation>
    <scope>NUCLEOTIDE SEQUENCE [LARGE SCALE GENOMIC DNA]</scope>
    <source>
        <strain evidence="2">HYR1</strain>
    </source>
</reference>
<feature type="compositionally biased region" description="Basic and acidic residues" evidence="1">
    <location>
        <begin position="93"/>
        <end position="103"/>
    </location>
</feature>
<organism evidence="2 3">
    <name type="scientific">Brachionus plicatilis</name>
    <name type="common">Marine rotifer</name>
    <name type="synonym">Brachionus muelleri</name>
    <dbReference type="NCBI Taxonomy" id="10195"/>
    <lineage>
        <taxon>Eukaryota</taxon>
        <taxon>Metazoa</taxon>
        <taxon>Spiralia</taxon>
        <taxon>Gnathifera</taxon>
        <taxon>Rotifera</taxon>
        <taxon>Eurotatoria</taxon>
        <taxon>Monogononta</taxon>
        <taxon>Pseudotrocha</taxon>
        <taxon>Ploima</taxon>
        <taxon>Brachionidae</taxon>
        <taxon>Brachionus</taxon>
    </lineage>
</organism>
<gene>
    <name evidence="2" type="ORF">BpHYR1_023703</name>
</gene>
<evidence type="ECO:0000256" key="1">
    <source>
        <dbReference type="SAM" id="MobiDB-lite"/>
    </source>
</evidence>
<keyword evidence="3" id="KW-1185">Reference proteome</keyword>
<dbReference type="OrthoDB" id="10538051at2759"/>
<evidence type="ECO:0000313" key="2">
    <source>
        <dbReference type="EMBL" id="RNA26907.1"/>
    </source>
</evidence>
<name>A0A3M7RUB3_BRAPC</name>
<evidence type="ECO:0000313" key="3">
    <source>
        <dbReference type="Proteomes" id="UP000276133"/>
    </source>
</evidence>
<feature type="region of interest" description="Disordered" evidence="1">
    <location>
        <begin position="246"/>
        <end position="312"/>
    </location>
</feature>